<dbReference type="Gene3D" id="3.40.50.20">
    <property type="match status" value="1"/>
</dbReference>
<evidence type="ECO:0000259" key="1">
    <source>
        <dbReference type="Pfam" id="PF02844"/>
    </source>
</evidence>
<dbReference type="InterPro" id="IPR020562">
    <property type="entry name" value="PRibGlycinamide_synth_N"/>
</dbReference>
<comment type="caution">
    <text evidence="2">The sequence shown here is derived from an EMBL/GenBank/DDBJ whole genome shotgun (WGS) entry which is preliminary data.</text>
</comment>
<dbReference type="Pfam" id="PF02844">
    <property type="entry name" value="GARS_N"/>
    <property type="match status" value="1"/>
</dbReference>
<proteinExistence type="predicted"/>
<gene>
    <name evidence="2" type="ORF">ACFQ1S_36675</name>
</gene>
<dbReference type="Proteomes" id="UP001597045">
    <property type="component" value="Unassembled WGS sequence"/>
</dbReference>
<feature type="domain" description="Phosphoribosylglycinamide synthetase N-terminal" evidence="1">
    <location>
        <begin position="1"/>
        <end position="32"/>
    </location>
</feature>
<evidence type="ECO:0000313" key="3">
    <source>
        <dbReference type="Proteomes" id="UP001597045"/>
    </source>
</evidence>
<organism evidence="2 3">
    <name type="scientific">Kibdelosporangium lantanae</name>
    <dbReference type="NCBI Taxonomy" id="1497396"/>
    <lineage>
        <taxon>Bacteria</taxon>
        <taxon>Bacillati</taxon>
        <taxon>Actinomycetota</taxon>
        <taxon>Actinomycetes</taxon>
        <taxon>Pseudonocardiales</taxon>
        <taxon>Pseudonocardiaceae</taxon>
        <taxon>Kibdelosporangium</taxon>
    </lineage>
</organism>
<accession>A0ABW3MJ14</accession>
<dbReference type="SUPFAM" id="SSF52440">
    <property type="entry name" value="PreATP-grasp domain"/>
    <property type="match status" value="1"/>
</dbReference>
<sequence length="32" mass="3274">MRVLVIGSGAREHALALALSRDPNVTALACAP</sequence>
<name>A0ABW3MJ14_9PSEU</name>
<dbReference type="InterPro" id="IPR016185">
    <property type="entry name" value="PreATP-grasp_dom_sf"/>
</dbReference>
<keyword evidence="3" id="KW-1185">Reference proteome</keyword>
<evidence type="ECO:0000313" key="2">
    <source>
        <dbReference type="EMBL" id="MFD1050672.1"/>
    </source>
</evidence>
<dbReference type="EMBL" id="JBHTIS010003011">
    <property type="protein sequence ID" value="MFD1050672.1"/>
    <property type="molecule type" value="Genomic_DNA"/>
</dbReference>
<feature type="non-terminal residue" evidence="2">
    <location>
        <position position="32"/>
    </location>
</feature>
<reference evidence="3" key="1">
    <citation type="journal article" date="2019" name="Int. J. Syst. Evol. Microbiol.">
        <title>The Global Catalogue of Microorganisms (GCM) 10K type strain sequencing project: providing services to taxonomists for standard genome sequencing and annotation.</title>
        <authorList>
            <consortium name="The Broad Institute Genomics Platform"/>
            <consortium name="The Broad Institute Genome Sequencing Center for Infectious Disease"/>
            <person name="Wu L."/>
            <person name="Ma J."/>
        </authorList>
    </citation>
    <scope>NUCLEOTIDE SEQUENCE [LARGE SCALE GENOMIC DNA]</scope>
    <source>
        <strain evidence="3">JCM 31486</strain>
    </source>
</reference>
<protein>
    <recommendedName>
        <fullName evidence="1">Phosphoribosylglycinamide synthetase N-terminal domain-containing protein</fullName>
    </recommendedName>
</protein>